<dbReference type="AlphaFoldDB" id="F1TF93"/>
<dbReference type="RefSeq" id="WP_004620616.1">
    <property type="nucleotide sequence ID" value="NZ_ACXX02000010.1"/>
</dbReference>
<feature type="transmembrane region" description="Helical" evidence="6">
    <location>
        <begin position="340"/>
        <end position="361"/>
    </location>
</feature>
<keyword evidence="5 6" id="KW-0472">Membrane</keyword>
<feature type="transmembrane region" description="Helical" evidence="6">
    <location>
        <begin position="724"/>
        <end position="745"/>
    </location>
</feature>
<feature type="transmembrane region" description="Helical" evidence="6">
    <location>
        <begin position="686"/>
        <end position="704"/>
    </location>
</feature>
<reference evidence="9" key="1">
    <citation type="submission" date="2009-07" db="EMBL/GenBank/DDBJ databases">
        <authorList>
            <consortium name="US DOE Joint Genome Institute (JGI-PGF)"/>
            <person name="Lucas S."/>
            <person name="Copeland A."/>
            <person name="Lapidus A."/>
            <person name="Glavina del Rio T."/>
            <person name="Tice H."/>
            <person name="Bruce D."/>
            <person name="Goodwin L."/>
            <person name="Pitluck S."/>
            <person name="Larimer F."/>
            <person name="Land M.L."/>
            <person name="Mouttaki H."/>
            <person name="He Z."/>
            <person name="Zhou J."/>
            <person name="Hemme C.L."/>
        </authorList>
    </citation>
    <scope>NUCLEOTIDE SEQUENCE [LARGE SCALE GENOMIC DNA]</scope>
    <source>
        <strain evidence="9">DSM 2782</strain>
    </source>
</reference>
<evidence type="ECO:0000256" key="4">
    <source>
        <dbReference type="ARBA" id="ARBA00022989"/>
    </source>
</evidence>
<comment type="caution">
    <text evidence="9">The sequence shown here is derived from an EMBL/GenBank/DDBJ whole genome shotgun (WGS) entry which is preliminary data.</text>
</comment>
<dbReference type="eggNOG" id="COG0577">
    <property type="taxonomic scope" value="Bacteria"/>
</dbReference>
<proteinExistence type="predicted"/>
<dbReference type="GO" id="GO:0005886">
    <property type="term" value="C:plasma membrane"/>
    <property type="evidence" value="ECO:0007669"/>
    <property type="project" value="UniProtKB-SubCell"/>
</dbReference>
<protein>
    <submittedName>
        <fullName evidence="9">Uncharacterized protein</fullName>
    </submittedName>
</protein>
<dbReference type="PANTHER" id="PTHR30287:SF1">
    <property type="entry name" value="INNER MEMBRANE PROTEIN"/>
    <property type="match status" value="1"/>
</dbReference>
<evidence type="ECO:0000256" key="1">
    <source>
        <dbReference type="ARBA" id="ARBA00004651"/>
    </source>
</evidence>
<keyword evidence="2" id="KW-1003">Cell membrane</keyword>
<dbReference type="InterPro" id="IPR025857">
    <property type="entry name" value="MacB_PCD"/>
</dbReference>
<feature type="domain" description="MacB-like periplasmic core" evidence="8">
    <location>
        <begin position="24"/>
        <end position="218"/>
    </location>
</feature>
<dbReference type="Pfam" id="PF12704">
    <property type="entry name" value="MacB_PCD"/>
    <property type="match status" value="1"/>
</dbReference>
<evidence type="ECO:0000313" key="10">
    <source>
        <dbReference type="Proteomes" id="UP000003860"/>
    </source>
</evidence>
<evidence type="ECO:0000259" key="8">
    <source>
        <dbReference type="Pfam" id="PF12704"/>
    </source>
</evidence>
<dbReference type="EMBL" id="ACXX02000010">
    <property type="protein sequence ID" value="EGD47031.1"/>
    <property type="molecule type" value="Genomic_DNA"/>
</dbReference>
<feature type="domain" description="ABC3 transporter permease C-terminal" evidence="7">
    <location>
        <begin position="636"/>
        <end position="753"/>
    </location>
</feature>
<feature type="transmembrane region" description="Helical" evidence="6">
    <location>
        <begin position="16"/>
        <end position="35"/>
    </location>
</feature>
<dbReference type="Proteomes" id="UP000003860">
    <property type="component" value="Unassembled WGS sequence"/>
</dbReference>
<accession>F1TF93</accession>
<dbReference type="Pfam" id="PF02687">
    <property type="entry name" value="FtsX"/>
    <property type="match status" value="2"/>
</dbReference>
<feature type="domain" description="ABC3 transporter permease C-terminal" evidence="7">
    <location>
        <begin position="252"/>
        <end position="364"/>
    </location>
</feature>
<comment type="subcellular location">
    <subcellularLocation>
        <location evidence="1">Cell membrane</location>
        <topology evidence="1">Multi-pass membrane protein</topology>
    </subcellularLocation>
</comment>
<feature type="transmembrane region" description="Helical" evidence="6">
    <location>
        <begin position="251"/>
        <end position="274"/>
    </location>
</feature>
<name>F1TF93_9FIRM</name>
<evidence type="ECO:0000256" key="6">
    <source>
        <dbReference type="SAM" id="Phobius"/>
    </source>
</evidence>
<sequence length="762" mass="85562">MELTKKMLRDIIKNKAQFLTIVFIATFGVLTFSGLDSVRQGLIQSSDEYYKTVNLANMWVYTKDDPTQELNKISKMEGITDVQARLTYNATSGKNQIKLFVSDDNEISKPYIVSGAKYDVNAEGIWLDDEFAKANNYKVGDSVTINNKELKIKGIILSAEEIYDPPAGNAIPDYKDNGYAYMSKRTFTNTYGFYMANQVLVTYGDSVNEGEISKKIENVLGDKFVTYLMRDEQSSTNHINERIRQLTQFTYVFPALFFLLAVLTMLTTMTRLIDNQRTQIGTLMSIGYSNRRIRLHYLSYGLWMGLVGGGLGVVIGYKAIPEVLIQSFRHLAIVPYWDKPLTIGSFVSVAVMVLCCLLAVLMSCGSKLKVMPALVLRGNAQKIGKHTFMERIPFLWNRMSLNIKSTIRNISRNKVRSIMGIVGVLGSMVLILAGLGMKDSLNYTIDYTYNNLYQYNNKIEVTKSYTQVKDLDIGGTNQYIQEGTLEIRTDKEGKKYTAMFSVVDDGTFIRMKDVSGNEVKISEVKGLVISDKFASTLGVKEGDNVNWRFLGGKWGDVKIGKVVINSLPKVLFVSKNTWSDLNQDFQPNALFSDNNEKNLASYFHKKDNIESKIITKESQRDSMQKVFDSTNSIIYVLLFAAILLVVVVLSSLGLLNYTEMEREYATLKVIGLYPVEIRVLAFKESLVLSFVGWVVGIPFGKIFVDVFMKILSNDTIVCLSHINFSSYILASVLVAGGALLINLLLSVKIGKINMVTSLKSNE</sequence>
<feature type="transmembrane region" description="Helical" evidence="6">
    <location>
        <begin position="418"/>
        <end position="437"/>
    </location>
</feature>
<keyword evidence="10" id="KW-1185">Reference proteome</keyword>
<keyword evidence="3 6" id="KW-0812">Transmembrane</keyword>
<organism evidence="9 10">
    <name type="scientific">Ruminiclostridium papyrosolvens DSM 2782</name>
    <dbReference type="NCBI Taxonomy" id="588581"/>
    <lineage>
        <taxon>Bacteria</taxon>
        <taxon>Bacillati</taxon>
        <taxon>Bacillota</taxon>
        <taxon>Clostridia</taxon>
        <taxon>Eubacteriales</taxon>
        <taxon>Oscillospiraceae</taxon>
        <taxon>Ruminiclostridium</taxon>
    </lineage>
</organism>
<dbReference type="PANTHER" id="PTHR30287">
    <property type="entry name" value="MEMBRANE COMPONENT OF PREDICTED ABC SUPERFAMILY METABOLITE UPTAKE TRANSPORTER"/>
    <property type="match status" value="1"/>
</dbReference>
<evidence type="ECO:0000256" key="5">
    <source>
        <dbReference type="ARBA" id="ARBA00023136"/>
    </source>
</evidence>
<dbReference type="STRING" id="588581.Cpap_1227"/>
<evidence type="ECO:0000256" key="2">
    <source>
        <dbReference type="ARBA" id="ARBA00022475"/>
    </source>
</evidence>
<evidence type="ECO:0000259" key="7">
    <source>
        <dbReference type="Pfam" id="PF02687"/>
    </source>
</evidence>
<dbReference type="InterPro" id="IPR038766">
    <property type="entry name" value="Membrane_comp_ABC_pdt"/>
</dbReference>
<gene>
    <name evidence="9" type="ORF">Cpap_1227</name>
</gene>
<feature type="transmembrane region" description="Helical" evidence="6">
    <location>
        <begin position="295"/>
        <end position="320"/>
    </location>
</feature>
<keyword evidence="4 6" id="KW-1133">Transmembrane helix</keyword>
<evidence type="ECO:0000256" key="3">
    <source>
        <dbReference type="ARBA" id="ARBA00022692"/>
    </source>
</evidence>
<dbReference type="OrthoDB" id="5137249at2"/>
<evidence type="ECO:0000313" key="9">
    <source>
        <dbReference type="EMBL" id="EGD47031.1"/>
    </source>
</evidence>
<reference evidence="9" key="2">
    <citation type="submission" date="2011-01" db="EMBL/GenBank/DDBJ databases">
        <title>The Non-contiguous Finished genome of Clostridium papyrosolvens.</title>
        <authorList>
            <person name="Lucas S."/>
            <person name="Copeland A."/>
            <person name="Lapidus A."/>
            <person name="Cheng J.-F."/>
            <person name="Goodwin L."/>
            <person name="Pitluck S."/>
            <person name="Misra M."/>
            <person name="Chertkov O."/>
            <person name="Detter J.C."/>
            <person name="Han C."/>
            <person name="Tapia R."/>
            <person name="Land M."/>
            <person name="Hauser L."/>
            <person name="Kyrpides N."/>
            <person name="Ivanova N."/>
            <person name="Pagani I."/>
            <person name="Mouttaki H."/>
            <person name="He Z."/>
            <person name="Zhou J."/>
            <person name="Hemme C.L."/>
            <person name="Woyke T."/>
        </authorList>
    </citation>
    <scope>NUCLEOTIDE SEQUENCE [LARGE SCALE GENOMIC DNA]</scope>
    <source>
        <strain evidence="9">DSM 2782</strain>
    </source>
</reference>
<feature type="transmembrane region" description="Helical" evidence="6">
    <location>
        <begin position="633"/>
        <end position="655"/>
    </location>
</feature>
<dbReference type="InterPro" id="IPR003838">
    <property type="entry name" value="ABC3_permease_C"/>
</dbReference>